<evidence type="ECO:0000313" key="4">
    <source>
        <dbReference type="EMBL" id="ABC27652.1"/>
    </source>
</evidence>
<dbReference type="GO" id="GO:0016740">
    <property type="term" value="F:transferase activity"/>
    <property type="evidence" value="ECO:0007669"/>
    <property type="project" value="UniProtKB-KW"/>
</dbReference>
<dbReference type="STRING" id="349521.HCH_00755"/>
<dbReference type="InterPro" id="IPR045038">
    <property type="entry name" value="AIG2-like"/>
</dbReference>
<dbReference type="Gene3D" id="3.10.490.10">
    <property type="entry name" value="Gamma-glutamyl cyclotransferase-like"/>
    <property type="match status" value="1"/>
</dbReference>
<dbReference type="PANTHER" id="PTHR31544:SF2">
    <property type="entry name" value="AIG2-LIKE PROTEIN D"/>
    <property type="match status" value="1"/>
</dbReference>
<sequence>MFSAADSTIVIRTCALSTPLFCYGTLRHPHVMQRLLGWTPEASAARLPGYRCLQVVGKAYPGLWRDRNADCTGYLYHGLTQHDITRLDHYEGDDYVRRYCMVRTPGGGRLIAWVYLYRRPEKLTTRIWRYETFLRDSLVNYLGEL</sequence>
<dbReference type="SUPFAM" id="SSF110857">
    <property type="entry name" value="Gamma-glutamyl cyclotransferase-like"/>
    <property type="match status" value="1"/>
</dbReference>
<feature type="domain" description="Gamma-glutamylcyclotransferase AIG2-like" evidence="3">
    <location>
        <begin position="20"/>
        <end position="121"/>
    </location>
</feature>
<dbReference type="HOGENOM" id="CLU_093936_3_0_6"/>
<protein>
    <recommendedName>
        <fullName evidence="2">Putative gamma-glutamylcyclotransferase</fullName>
    </recommendedName>
</protein>
<keyword evidence="5" id="KW-1185">Reference proteome</keyword>
<evidence type="ECO:0000259" key="3">
    <source>
        <dbReference type="Pfam" id="PF06094"/>
    </source>
</evidence>
<dbReference type="CDD" id="cd06661">
    <property type="entry name" value="GGCT_like"/>
    <property type="match status" value="1"/>
</dbReference>
<dbReference type="InterPro" id="IPR036568">
    <property type="entry name" value="GGCT-like_sf"/>
</dbReference>
<reference evidence="4 5" key="1">
    <citation type="journal article" date="2005" name="Nucleic Acids Res.">
        <title>Genomic blueprint of Hahella chejuensis, a marine microbe producing an algicidal agent.</title>
        <authorList>
            <person name="Jeong H."/>
            <person name="Yim J.H."/>
            <person name="Lee C."/>
            <person name="Choi S.-H."/>
            <person name="Park Y.K."/>
            <person name="Yoon S.H."/>
            <person name="Hur C.-G."/>
            <person name="Kang H.-Y."/>
            <person name="Kim D."/>
            <person name="Lee H.H."/>
            <person name="Park K.H."/>
            <person name="Park S.-H."/>
            <person name="Park H.-S."/>
            <person name="Lee H.K."/>
            <person name="Oh T.K."/>
            <person name="Kim J.F."/>
        </authorList>
    </citation>
    <scope>NUCLEOTIDE SEQUENCE [LARGE SCALE GENOMIC DNA]</scope>
    <source>
        <strain evidence="4 5">KCTC 2396</strain>
    </source>
</reference>
<evidence type="ECO:0000256" key="2">
    <source>
        <dbReference type="ARBA" id="ARBA00030602"/>
    </source>
</evidence>
<accession>Q2SNX2</accession>
<dbReference type="KEGG" id="hch:HCH_00755"/>
<gene>
    <name evidence="4" type="ordered locus">HCH_00755</name>
</gene>
<dbReference type="AlphaFoldDB" id="Q2SNX2"/>
<keyword evidence="1" id="KW-0808">Transferase</keyword>
<dbReference type="EMBL" id="CP000155">
    <property type="protein sequence ID" value="ABC27652.1"/>
    <property type="molecule type" value="Genomic_DNA"/>
</dbReference>
<dbReference type="InterPro" id="IPR013024">
    <property type="entry name" value="GGCT-like"/>
</dbReference>
<evidence type="ECO:0000313" key="5">
    <source>
        <dbReference type="Proteomes" id="UP000000238"/>
    </source>
</evidence>
<organism evidence="4 5">
    <name type="scientific">Hahella chejuensis (strain KCTC 2396)</name>
    <dbReference type="NCBI Taxonomy" id="349521"/>
    <lineage>
        <taxon>Bacteria</taxon>
        <taxon>Pseudomonadati</taxon>
        <taxon>Pseudomonadota</taxon>
        <taxon>Gammaproteobacteria</taxon>
        <taxon>Oceanospirillales</taxon>
        <taxon>Hahellaceae</taxon>
        <taxon>Hahella</taxon>
    </lineage>
</organism>
<name>Q2SNX2_HAHCH</name>
<evidence type="ECO:0000256" key="1">
    <source>
        <dbReference type="ARBA" id="ARBA00022679"/>
    </source>
</evidence>
<dbReference type="Proteomes" id="UP000000238">
    <property type="component" value="Chromosome"/>
</dbReference>
<dbReference type="eggNOG" id="COG2105">
    <property type="taxonomic scope" value="Bacteria"/>
</dbReference>
<dbReference type="PANTHER" id="PTHR31544">
    <property type="entry name" value="AIG2-LIKE PROTEIN D"/>
    <property type="match status" value="1"/>
</dbReference>
<dbReference type="InterPro" id="IPR009288">
    <property type="entry name" value="AIG2-like_dom"/>
</dbReference>
<proteinExistence type="predicted"/>
<dbReference type="Pfam" id="PF06094">
    <property type="entry name" value="GGACT"/>
    <property type="match status" value="1"/>
</dbReference>